<reference evidence="3" key="1">
    <citation type="journal article" date="2019" name="Nat. Commun.">
        <title>The genome of broomcorn millet.</title>
        <authorList>
            <person name="Zou C."/>
            <person name="Miki D."/>
            <person name="Li D."/>
            <person name="Tang Q."/>
            <person name="Xiao L."/>
            <person name="Rajput S."/>
            <person name="Deng P."/>
            <person name="Jia W."/>
            <person name="Huang R."/>
            <person name="Zhang M."/>
            <person name="Sun Y."/>
            <person name="Hu J."/>
            <person name="Fu X."/>
            <person name="Schnable P.S."/>
            <person name="Li F."/>
            <person name="Zhang H."/>
            <person name="Feng B."/>
            <person name="Zhu X."/>
            <person name="Liu R."/>
            <person name="Schnable J.C."/>
            <person name="Zhu J.-K."/>
            <person name="Zhang H."/>
        </authorList>
    </citation>
    <scope>NUCLEOTIDE SEQUENCE [LARGE SCALE GENOMIC DNA]</scope>
</reference>
<dbReference type="EMBL" id="PQIB02000018">
    <property type="protein sequence ID" value="RLM55404.1"/>
    <property type="molecule type" value="Genomic_DNA"/>
</dbReference>
<dbReference type="OrthoDB" id="1883054at2759"/>
<sequence length="191" mass="21023">MKSPGKKGGAKAKSPNKKKRPGTKGGGSSPNLDDRRTFNQYEKVRCWMKADEVPGRDPNRWRADAAGNKVCKRYAGKFGLFGFEYDRIDPYAEGLKGFLTGGETDIANGQILQPEVNRAKSDTKEFSLEQMKDASRALDYTYHELGIAEIAAYEGVFRPGRVCRVLTAGEVGETYVPKDDLPCCGNSISQS</sequence>
<comment type="caution">
    <text evidence="2">The sequence shown here is derived from an EMBL/GenBank/DDBJ whole genome shotgun (WGS) entry which is preliminary data.</text>
</comment>
<feature type="region of interest" description="Disordered" evidence="1">
    <location>
        <begin position="1"/>
        <end position="37"/>
    </location>
</feature>
<protein>
    <recommendedName>
        <fullName evidence="4">HNH endonuclease</fullName>
    </recommendedName>
</protein>
<dbReference type="STRING" id="4540.A0A3L6PGI8"/>
<name>A0A3L6PGI8_PANMI</name>
<dbReference type="PANTHER" id="PTHR33427">
    <property type="entry name" value="HNH ENDONUCLEASE"/>
    <property type="match status" value="1"/>
</dbReference>
<organism evidence="2 3">
    <name type="scientific">Panicum miliaceum</name>
    <name type="common">Proso millet</name>
    <name type="synonym">Broomcorn millet</name>
    <dbReference type="NCBI Taxonomy" id="4540"/>
    <lineage>
        <taxon>Eukaryota</taxon>
        <taxon>Viridiplantae</taxon>
        <taxon>Streptophyta</taxon>
        <taxon>Embryophyta</taxon>
        <taxon>Tracheophyta</taxon>
        <taxon>Spermatophyta</taxon>
        <taxon>Magnoliopsida</taxon>
        <taxon>Liliopsida</taxon>
        <taxon>Poales</taxon>
        <taxon>Poaceae</taxon>
        <taxon>PACMAD clade</taxon>
        <taxon>Panicoideae</taxon>
        <taxon>Panicodae</taxon>
        <taxon>Paniceae</taxon>
        <taxon>Panicinae</taxon>
        <taxon>Panicum</taxon>
        <taxon>Panicum sect. Panicum</taxon>
    </lineage>
</organism>
<gene>
    <name evidence="2" type="ORF">C2845_PM10G15770</name>
</gene>
<evidence type="ECO:0000313" key="2">
    <source>
        <dbReference type="EMBL" id="RLM55404.1"/>
    </source>
</evidence>
<proteinExistence type="predicted"/>
<feature type="compositionally biased region" description="Basic residues" evidence="1">
    <location>
        <begin position="1"/>
        <end position="22"/>
    </location>
</feature>
<keyword evidence="3" id="KW-1185">Reference proteome</keyword>
<dbReference type="PANTHER" id="PTHR33427:SF1">
    <property type="entry name" value="F6A14.21 PROTEIN"/>
    <property type="match status" value="1"/>
</dbReference>
<evidence type="ECO:0000313" key="3">
    <source>
        <dbReference type="Proteomes" id="UP000275267"/>
    </source>
</evidence>
<dbReference type="AlphaFoldDB" id="A0A3L6PGI8"/>
<dbReference type="Proteomes" id="UP000275267">
    <property type="component" value="Unassembled WGS sequence"/>
</dbReference>
<evidence type="ECO:0000256" key="1">
    <source>
        <dbReference type="SAM" id="MobiDB-lite"/>
    </source>
</evidence>
<evidence type="ECO:0008006" key="4">
    <source>
        <dbReference type="Google" id="ProtNLM"/>
    </source>
</evidence>
<accession>A0A3L6PGI8</accession>